<dbReference type="AlphaFoldDB" id="A0A178MG92"/>
<dbReference type="NCBIfam" id="TIGR01976">
    <property type="entry name" value="am_tr_V_VC1184"/>
    <property type="match status" value="1"/>
</dbReference>
<protein>
    <submittedName>
        <fullName evidence="2">Cysteine desulfurase-like protein</fullName>
    </submittedName>
</protein>
<evidence type="ECO:0000259" key="1">
    <source>
        <dbReference type="Pfam" id="PF00266"/>
    </source>
</evidence>
<accession>A0A178MG92</accession>
<dbReference type="PANTHER" id="PTHR43586">
    <property type="entry name" value="CYSTEINE DESULFURASE"/>
    <property type="match status" value="1"/>
</dbReference>
<evidence type="ECO:0000313" key="3">
    <source>
        <dbReference type="Proteomes" id="UP000078287"/>
    </source>
</evidence>
<comment type="caution">
    <text evidence="2">The sequence shown here is derived from an EMBL/GenBank/DDBJ whole genome shotgun (WGS) entry which is preliminary data.</text>
</comment>
<reference evidence="2 3" key="1">
    <citation type="submission" date="2016-04" db="EMBL/GenBank/DDBJ databases">
        <title>Chloroflexus islandicus sp. nov., a thermophilic filamentous anoxygenic phototrophic bacterium from geyser Strokkur (Iceland).</title>
        <authorList>
            <person name="Gaisin V.A."/>
            <person name="Kalashnikov A.M."/>
            <person name="Sukhacheva M.V."/>
            <person name="Grouzdev D.S."/>
            <person name="Ivanov T.M."/>
            <person name="Kuznetsov B."/>
            <person name="Gorlenko V.M."/>
        </authorList>
    </citation>
    <scope>NUCLEOTIDE SEQUENCE [LARGE SCALE GENOMIC DNA]</scope>
    <source>
        <strain evidence="3">isl-2</strain>
    </source>
</reference>
<dbReference type="InterPro" id="IPR015421">
    <property type="entry name" value="PyrdxlP-dep_Trfase_major"/>
</dbReference>
<dbReference type="Proteomes" id="UP000078287">
    <property type="component" value="Unassembled WGS sequence"/>
</dbReference>
<dbReference type="RefSeq" id="WP_066783897.1">
    <property type="nucleotide sequence ID" value="NZ_LWQS01000038.1"/>
</dbReference>
<dbReference type="Pfam" id="PF00266">
    <property type="entry name" value="Aminotran_5"/>
    <property type="match status" value="1"/>
</dbReference>
<dbReference type="SUPFAM" id="SSF53383">
    <property type="entry name" value="PLP-dependent transferases"/>
    <property type="match status" value="1"/>
</dbReference>
<sequence>MSFDPFTIRPLFPALAQEVAGRPAVFFDGPGGTQVPQMVINAISGYLARDNANTHGAFATSQRTDATIAAAHAAMADLLGCDPDEVFFGQNMTSLTFALSRAIGRELQPGDEIVVTRLDHDANVAPWRALSERGVVIREVDIDIEDCTLDMADMAAKIGPRTKLVAVGYASNAVGTINDVRQVIEWAHQAGALVFVDAVHYAPHGPIDVKALDCDFLACSVYKFFGPHVGAIYGKREHLQRLQPYKVRPAADTTPERWMTGTQNHEGLAGVTAAIEYLASLGQPAASRREALVTAMTRIADYERSLAVQLIEGLLTIPGLTFYGIREPERFGWRTPTVSFRLANLSPRAVAEQLAERGIFVWDGNYYALNLSERLGVEPLGGMVRVGLVHYNTAAELDYLLEVLRELATR</sequence>
<evidence type="ECO:0000313" key="2">
    <source>
        <dbReference type="EMBL" id="OAN47167.1"/>
    </source>
</evidence>
<proteinExistence type="predicted"/>
<keyword evidence="3" id="KW-1185">Reference proteome</keyword>
<dbReference type="EMBL" id="LWQS01000038">
    <property type="protein sequence ID" value="OAN47167.1"/>
    <property type="molecule type" value="Genomic_DNA"/>
</dbReference>
<organism evidence="2 3">
    <name type="scientific">Chloroflexus islandicus</name>
    <dbReference type="NCBI Taxonomy" id="1707952"/>
    <lineage>
        <taxon>Bacteria</taxon>
        <taxon>Bacillati</taxon>
        <taxon>Chloroflexota</taxon>
        <taxon>Chloroflexia</taxon>
        <taxon>Chloroflexales</taxon>
        <taxon>Chloroflexineae</taxon>
        <taxon>Chloroflexaceae</taxon>
        <taxon>Chloroflexus</taxon>
    </lineage>
</organism>
<dbReference type="InterPro" id="IPR015422">
    <property type="entry name" value="PyrdxlP-dep_Trfase_small"/>
</dbReference>
<dbReference type="PANTHER" id="PTHR43586:SF21">
    <property type="entry name" value="PYRIDOXAL PHOSPHATE (PLP)-DEPENDENT ASPARTATE AMINOTRANSFERASE SUPERFAMILY"/>
    <property type="match status" value="1"/>
</dbReference>
<dbReference type="InterPro" id="IPR000192">
    <property type="entry name" value="Aminotrans_V_dom"/>
</dbReference>
<dbReference type="STRING" id="1707952.A6A03_00010"/>
<name>A0A178MG92_9CHLR</name>
<gene>
    <name evidence="2" type="ORF">A6A03_00010</name>
</gene>
<dbReference type="Gene3D" id="3.90.1150.10">
    <property type="entry name" value="Aspartate Aminotransferase, domain 1"/>
    <property type="match status" value="1"/>
</dbReference>
<dbReference type="InterPro" id="IPR011340">
    <property type="entry name" value="Cys_dSase-rel"/>
</dbReference>
<dbReference type="InterPro" id="IPR015424">
    <property type="entry name" value="PyrdxlP-dep_Trfase"/>
</dbReference>
<dbReference type="OrthoDB" id="9804366at2"/>
<dbReference type="Gene3D" id="3.40.640.10">
    <property type="entry name" value="Type I PLP-dependent aspartate aminotransferase-like (Major domain)"/>
    <property type="match status" value="1"/>
</dbReference>
<feature type="domain" description="Aminotransferase class V" evidence="1">
    <location>
        <begin position="25"/>
        <end position="400"/>
    </location>
</feature>